<evidence type="ECO:0000259" key="1">
    <source>
        <dbReference type="PROSITE" id="PS50404"/>
    </source>
</evidence>
<dbReference type="InterPro" id="IPR036282">
    <property type="entry name" value="Glutathione-S-Trfase_C_sf"/>
</dbReference>
<dbReference type="GO" id="GO:0016034">
    <property type="term" value="F:maleylacetoacetate isomerase activity"/>
    <property type="evidence" value="ECO:0007669"/>
    <property type="project" value="TreeGrafter"/>
</dbReference>
<proteinExistence type="predicted"/>
<keyword evidence="2" id="KW-0808">Transferase</keyword>
<dbReference type="SUPFAM" id="SSF52833">
    <property type="entry name" value="Thioredoxin-like"/>
    <property type="match status" value="1"/>
</dbReference>
<feature type="domain" description="GST N-terminal" evidence="1">
    <location>
        <begin position="2"/>
        <end position="86"/>
    </location>
</feature>
<dbReference type="Proteomes" id="UP000325788">
    <property type="component" value="Unassembled WGS sequence"/>
</dbReference>
<protein>
    <submittedName>
        <fullName evidence="2">Glutathione S-transferase family protein</fullName>
    </submittedName>
</protein>
<dbReference type="SFLD" id="SFLDS00019">
    <property type="entry name" value="Glutathione_Transferase_(cytos"/>
    <property type="match status" value="1"/>
</dbReference>
<dbReference type="Gene3D" id="1.20.1050.10">
    <property type="match status" value="1"/>
</dbReference>
<dbReference type="SFLD" id="SFLDG00358">
    <property type="entry name" value="Main_(cytGST)"/>
    <property type="match status" value="1"/>
</dbReference>
<comment type="caution">
    <text evidence="2">The sequence shown here is derived from an EMBL/GenBank/DDBJ whole genome shotgun (WGS) entry which is preliminary data.</text>
</comment>
<evidence type="ECO:0000313" key="2">
    <source>
        <dbReference type="EMBL" id="KAB1853085.1"/>
    </source>
</evidence>
<dbReference type="Gene3D" id="3.40.30.10">
    <property type="entry name" value="Glutaredoxin"/>
    <property type="match status" value="1"/>
</dbReference>
<dbReference type="EMBL" id="VXLD01000010">
    <property type="protein sequence ID" value="KAB1853085.1"/>
    <property type="molecule type" value="Genomic_DNA"/>
</dbReference>
<dbReference type="InterPro" id="IPR040079">
    <property type="entry name" value="Glutathione_S-Trfase"/>
</dbReference>
<dbReference type="CDD" id="cd03194">
    <property type="entry name" value="GST_C_3"/>
    <property type="match status" value="1"/>
</dbReference>
<reference evidence="2 3" key="1">
    <citation type="submission" date="2019-09" db="EMBL/GenBank/DDBJ databases">
        <title>Draft genome sequence of Acinetobacter tandoii W4-4-4 isolated from environmental water sample.</title>
        <authorList>
            <person name="Wee S.K."/>
            <person name="Yan B."/>
            <person name="Mustaffa S.B."/>
            <person name="Yap E.P.H."/>
        </authorList>
    </citation>
    <scope>NUCLEOTIDE SEQUENCE [LARGE SCALE GENOMIC DNA]</scope>
    <source>
        <strain evidence="2 3">W4-4-4</strain>
    </source>
</reference>
<dbReference type="AlphaFoldDB" id="A0A5N4WDH0"/>
<gene>
    <name evidence="2" type="ORF">F4W09_13175</name>
</gene>
<sequence length="226" mass="26256">MLELYIANKNYSSWSMRPWLVLKAFEIPFQEHMIYFDRERSIGAFKQKLLSISDNAKVPILYDQEVKVWDSLAICEYLAEQYPEYALWPKDKAQRARARSISAEMHSGFSQLRTLCGMNIRAQLAEVGQRLWAEDSELRQDVARIEQIWAERPDPDGFLCGAFSIADAFYAPVVMRFKTYALPVSTSSQRYMQSMLQHPAVQAWVEAAMVEGRWVNYLEAYQTEAE</sequence>
<dbReference type="GO" id="GO:0006559">
    <property type="term" value="P:L-phenylalanine catabolic process"/>
    <property type="evidence" value="ECO:0007669"/>
    <property type="project" value="TreeGrafter"/>
</dbReference>
<dbReference type="SUPFAM" id="SSF47616">
    <property type="entry name" value="GST C-terminal domain-like"/>
    <property type="match status" value="1"/>
</dbReference>
<dbReference type="PANTHER" id="PTHR42673">
    <property type="entry name" value="MALEYLACETOACETATE ISOMERASE"/>
    <property type="match status" value="1"/>
</dbReference>
<dbReference type="Pfam" id="PF13410">
    <property type="entry name" value="GST_C_2"/>
    <property type="match status" value="1"/>
</dbReference>
<dbReference type="PROSITE" id="PS50404">
    <property type="entry name" value="GST_NTER"/>
    <property type="match status" value="1"/>
</dbReference>
<dbReference type="RefSeq" id="WP_151505056.1">
    <property type="nucleotide sequence ID" value="NZ_VXLD01000010.1"/>
</dbReference>
<dbReference type="GO" id="GO:0006749">
    <property type="term" value="P:glutathione metabolic process"/>
    <property type="evidence" value="ECO:0007669"/>
    <property type="project" value="TreeGrafter"/>
</dbReference>
<dbReference type="Pfam" id="PF13409">
    <property type="entry name" value="GST_N_2"/>
    <property type="match status" value="1"/>
</dbReference>
<dbReference type="InterPro" id="IPR004045">
    <property type="entry name" value="Glutathione_S-Trfase_N"/>
</dbReference>
<dbReference type="CDD" id="cd03043">
    <property type="entry name" value="GST_N_1"/>
    <property type="match status" value="1"/>
</dbReference>
<accession>A0A5N4WDH0</accession>
<evidence type="ECO:0000313" key="3">
    <source>
        <dbReference type="Proteomes" id="UP000325788"/>
    </source>
</evidence>
<dbReference type="GO" id="GO:0004364">
    <property type="term" value="F:glutathione transferase activity"/>
    <property type="evidence" value="ECO:0007669"/>
    <property type="project" value="TreeGrafter"/>
</dbReference>
<name>A0A5N4WDH0_9GAMM</name>
<organism evidence="2 3">
    <name type="scientific">Acinetobacter tandoii</name>
    <dbReference type="NCBI Taxonomy" id="202954"/>
    <lineage>
        <taxon>Bacteria</taxon>
        <taxon>Pseudomonadati</taxon>
        <taxon>Pseudomonadota</taxon>
        <taxon>Gammaproteobacteria</taxon>
        <taxon>Moraxellales</taxon>
        <taxon>Moraxellaceae</taxon>
        <taxon>Acinetobacter</taxon>
    </lineage>
</organism>
<dbReference type="PANTHER" id="PTHR42673:SF4">
    <property type="entry name" value="MALEYLACETOACETATE ISOMERASE"/>
    <property type="match status" value="1"/>
</dbReference>
<dbReference type="InterPro" id="IPR036249">
    <property type="entry name" value="Thioredoxin-like_sf"/>
</dbReference>